<gene>
    <name evidence="2" type="ORF">GCM10011611_61180</name>
</gene>
<evidence type="ECO:0008006" key="4">
    <source>
        <dbReference type="Google" id="ProtNLM"/>
    </source>
</evidence>
<dbReference type="RefSeq" id="WP_189051999.1">
    <property type="nucleotide sequence ID" value="NZ_BMJQ01000024.1"/>
</dbReference>
<keyword evidence="1" id="KW-0732">Signal</keyword>
<dbReference type="Pfam" id="PF10696">
    <property type="entry name" value="DUF2501"/>
    <property type="match status" value="1"/>
</dbReference>
<evidence type="ECO:0000313" key="2">
    <source>
        <dbReference type="EMBL" id="GGF46494.1"/>
    </source>
</evidence>
<accession>A0A8J2YZI6</accession>
<reference evidence="2" key="2">
    <citation type="submission" date="2020-09" db="EMBL/GenBank/DDBJ databases">
        <authorList>
            <person name="Sun Q."/>
            <person name="Zhou Y."/>
        </authorList>
    </citation>
    <scope>NUCLEOTIDE SEQUENCE</scope>
    <source>
        <strain evidence="2">CGMCC 1.15725</strain>
    </source>
</reference>
<feature type="chain" id="PRO_5035269558" description="DUF2501 domain-containing protein" evidence="1">
    <location>
        <begin position="27"/>
        <end position="145"/>
    </location>
</feature>
<keyword evidence="3" id="KW-1185">Reference proteome</keyword>
<name>A0A8J2YZI6_9PROT</name>
<dbReference type="EMBL" id="BMJQ01000024">
    <property type="protein sequence ID" value="GGF46494.1"/>
    <property type="molecule type" value="Genomic_DNA"/>
</dbReference>
<protein>
    <recommendedName>
        <fullName evidence="4">DUF2501 domain-containing protein</fullName>
    </recommendedName>
</protein>
<comment type="caution">
    <text evidence="2">The sequence shown here is derived from an EMBL/GenBank/DDBJ whole genome shotgun (WGS) entry which is preliminary data.</text>
</comment>
<reference evidence="2" key="1">
    <citation type="journal article" date="2014" name="Int. J. Syst. Evol. Microbiol.">
        <title>Complete genome sequence of Corynebacterium casei LMG S-19264T (=DSM 44701T), isolated from a smear-ripened cheese.</title>
        <authorList>
            <consortium name="US DOE Joint Genome Institute (JGI-PGF)"/>
            <person name="Walter F."/>
            <person name="Albersmeier A."/>
            <person name="Kalinowski J."/>
            <person name="Ruckert C."/>
        </authorList>
    </citation>
    <scope>NUCLEOTIDE SEQUENCE</scope>
    <source>
        <strain evidence="2">CGMCC 1.15725</strain>
    </source>
</reference>
<evidence type="ECO:0000256" key="1">
    <source>
        <dbReference type="SAM" id="SignalP"/>
    </source>
</evidence>
<sequence>MMRQYFRLAFLTAAGLMITAAAPAQGIPGISGGTSSVPGIGNQLPGGASGLLGQVLPNVSSAGTANTTGVLSYCVQNNYLQGNSASSILSSLSGKSGVQSSSAFTAGQQGQLDTGNGNTFSMSGLQDQAKSKLCNMVLQHAQSML</sequence>
<dbReference type="AlphaFoldDB" id="A0A8J2YZI6"/>
<dbReference type="InterPro" id="IPR019637">
    <property type="entry name" value="DUF2501"/>
</dbReference>
<proteinExistence type="predicted"/>
<organism evidence="2 3">
    <name type="scientific">Aliidongia dinghuensis</name>
    <dbReference type="NCBI Taxonomy" id="1867774"/>
    <lineage>
        <taxon>Bacteria</taxon>
        <taxon>Pseudomonadati</taxon>
        <taxon>Pseudomonadota</taxon>
        <taxon>Alphaproteobacteria</taxon>
        <taxon>Rhodospirillales</taxon>
        <taxon>Dongiaceae</taxon>
        <taxon>Aliidongia</taxon>
    </lineage>
</organism>
<dbReference type="Proteomes" id="UP000646365">
    <property type="component" value="Unassembled WGS sequence"/>
</dbReference>
<evidence type="ECO:0000313" key="3">
    <source>
        <dbReference type="Proteomes" id="UP000646365"/>
    </source>
</evidence>
<feature type="signal peptide" evidence="1">
    <location>
        <begin position="1"/>
        <end position="26"/>
    </location>
</feature>